<evidence type="ECO:0000256" key="11">
    <source>
        <dbReference type="RuleBase" id="RU000696"/>
    </source>
</evidence>
<keyword evidence="9" id="KW-0460">Magnesium</keyword>
<evidence type="ECO:0000256" key="7">
    <source>
        <dbReference type="ARBA" id="ARBA00022777"/>
    </source>
</evidence>
<reference evidence="13" key="1">
    <citation type="submission" date="2023-10" db="EMBL/GenBank/DDBJ databases">
        <authorList>
            <person name="Chen Y."/>
            <person name="Shah S."/>
            <person name="Dougan E. K."/>
            <person name="Thang M."/>
            <person name="Chan C."/>
        </authorList>
    </citation>
    <scope>NUCLEOTIDE SEQUENCE [LARGE SCALE GENOMIC DNA]</scope>
</reference>
<evidence type="ECO:0000256" key="12">
    <source>
        <dbReference type="SAM" id="MobiDB-lite"/>
    </source>
</evidence>
<feature type="compositionally biased region" description="Basic residues" evidence="12">
    <location>
        <begin position="23"/>
        <end position="53"/>
    </location>
</feature>
<sequence>MRPPRPDAPWSSATCWAASRRPSTSRRPKCRRPSTRRPMRRATCRLSSRRPSTRRPVELEVGQGLPGVAALDEKFVVKKSVENLGDVDLKGKAALIRYDLNVPLYVDQEIADEKHIAASIPTDIKCAPECKAHDEVKGGAKFDPELAESLASPTGLFGNDTFGTAHRAHSSTEDVTELLETSVTGLPLKEELDNLKVAVVTLNADREIADEKRIAASIPTTKGAKVLEYFQPGQPEDGPEDKLSLKPAAKKLGELQKKDAKCALDCQAHGKVKG</sequence>
<evidence type="ECO:0000256" key="5">
    <source>
        <dbReference type="ARBA" id="ARBA00022679"/>
    </source>
</evidence>
<comment type="subunit">
    <text evidence="11">Monomer.</text>
</comment>
<dbReference type="Gene3D" id="3.40.50.1260">
    <property type="entry name" value="Phosphoglycerate kinase, N-terminal domain"/>
    <property type="match status" value="4"/>
</dbReference>
<comment type="similarity">
    <text evidence="3 10">Belongs to the phosphoglycerate kinase family.</text>
</comment>
<evidence type="ECO:0000256" key="3">
    <source>
        <dbReference type="ARBA" id="ARBA00008982"/>
    </source>
</evidence>
<keyword evidence="14" id="KW-1185">Reference proteome</keyword>
<comment type="cofactor">
    <cofactor evidence="2">
        <name>Mg(2+)</name>
        <dbReference type="ChEBI" id="CHEBI:18420"/>
    </cofactor>
</comment>
<dbReference type="PRINTS" id="PR00477">
    <property type="entry name" value="PHGLYCKINASE"/>
</dbReference>
<dbReference type="SUPFAM" id="SSF53748">
    <property type="entry name" value="Phosphoglycerate kinase"/>
    <property type="match status" value="2"/>
</dbReference>
<evidence type="ECO:0000256" key="2">
    <source>
        <dbReference type="ARBA" id="ARBA00001946"/>
    </source>
</evidence>
<comment type="catalytic activity">
    <reaction evidence="1 10">
        <text>(2R)-3-phosphoglycerate + ATP = (2R)-3-phospho-glyceroyl phosphate + ADP</text>
        <dbReference type="Rhea" id="RHEA:14801"/>
        <dbReference type="ChEBI" id="CHEBI:30616"/>
        <dbReference type="ChEBI" id="CHEBI:57604"/>
        <dbReference type="ChEBI" id="CHEBI:58272"/>
        <dbReference type="ChEBI" id="CHEBI:456216"/>
        <dbReference type="EC" id="2.7.2.3"/>
    </reaction>
</comment>
<keyword evidence="6" id="KW-0547">Nucleotide-binding</keyword>
<evidence type="ECO:0000256" key="10">
    <source>
        <dbReference type="RuleBase" id="RU000532"/>
    </source>
</evidence>
<feature type="region of interest" description="Disordered" evidence="12">
    <location>
        <begin position="1"/>
        <end position="55"/>
    </location>
</feature>
<proteinExistence type="inferred from homology"/>
<evidence type="ECO:0000256" key="9">
    <source>
        <dbReference type="ARBA" id="ARBA00022842"/>
    </source>
</evidence>
<evidence type="ECO:0000256" key="4">
    <source>
        <dbReference type="ARBA" id="ARBA00013061"/>
    </source>
</evidence>
<comment type="caution">
    <text evidence="13">The sequence shown here is derived from an EMBL/GenBank/DDBJ whole genome shotgun (WGS) entry which is preliminary data.</text>
</comment>
<evidence type="ECO:0000256" key="8">
    <source>
        <dbReference type="ARBA" id="ARBA00022840"/>
    </source>
</evidence>
<dbReference type="Proteomes" id="UP001189429">
    <property type="component" value="Unassembled WGS sequence"/>
</dbReference>
<evidence type="ECO:0000256" key="1">
    <source>
        <dbReference type="ARBA" id="ARBA00000642"/>
    </source>
</evidence>
<dbReference type="InterPro" id="IPR001576">
    <property type="entry name" value="Phosphoglycerate_kinase"/>
</dbReference>
<dbReference type="EC" id="2.7.2.3" evidence="4 10"/>
<protein>
    <recommendedName>
        <fullName evidence="4 10">Phosphoglycerate kinase</fullName>
        <ecNumber evidence="4 10">2.7.2.3</ecNumber>
    </recommendedName>
</protein>
<keyword evidence="5 10" id="KW-0808">Transferase</keyword>
<dbReference type="PANTHER" id="PTHR11406">
    <property type="entry name" value="PHOSPHOGLYCERATE KINASE"/>
    <property type="match status" value="1"/>
</dbReference>
<accession>A0ABN9Y9P0</accession>
<dbReference type="PANTHER" id="PTHR11406:SF23">
    <property type="entry name" value="PHOSPHOGLYCERATE KINASE 1, CHLOROPLASTIC-RELATED"/>
    <property type="match status" value="1"/>
</dbReference>
<dbReference type="InterPro" id="IPR036043">
    <property type="entry name" value="Phosphoglycerate_kinase_sf"/>
</dbReference>
<evidence type="ECO:0000256" key="6">
    <source>
        <dbReference type="ARBA" id="ARBA00022741"/>
    </source>
</evidence>
<comment type="pathway">
    <text evidence="10">Carbohydrate degradation; glycolysis; pyruvate from D-glyceraldehyde 3-phosphate: step 2/5.</text>
</comment>
<keyword evidence="8" id="KW-0067">ATP-binding</keyword>
<organism evidence="13 14">
    <name type="scientific">Prorocentrum cordatum</name>
    <dbReference type="NCBI Taxonomy" id="2364126"/>
    <lineage>
        <taxon>Eukaryota</taxon>
        <taxon>Sar</taxon>
        <taxon>Alveolata</taxon>
        <taxon>Dinophyceae</taxon>
        <taxon>Prorocentrales</taxon>
        <taxon>Prorocentraceae</taxon>
        <taxon>Prorocentrum</taxon>
    </lineage>
</organism>
<evidence type="ECO:0000313" key="13">
    <source>
        <dbReference type="EMBL" id="CAK0909404.1"/>
    </source>
</evidence>
<dbReference type="Pfam" id="PF00162">
    <property type="entry name" value="PGK"/>
    <property type="match status" value="1"/>
</dbReference>
<evidence type="ECO:0000313" key="14">
    <source>
        <dbReference type="Proteomes" id="UP001189429"/>
    </source>
</evidence>
<dbReference type="InterPro" id="IPR015824">
    <property type="entry name" value="Phosphoglycerate_kinase_N"/>
</dbReference>
<gene>
    <name evidence="13" type="ORF">PCOR1329_LOCUS83835</name>
</gene>
<keyword evidence="7 10" id="KW-0418">Kinase</keyword>
<name>A0ABN9Y9P0_9DINO</name>
<dbReference type="EMBL" id="CAUYUJ010022188">
    <property type="protein sequence ID" value="CAK0909404.1"/>
    <property type="molecule type" value="Genomic_DNA"/>
</dbReference>